<dbReference type="InterPro" id="IPR008988">
    <property type="entry name" value="Transcriptional_repressor_C"/>
</dbReference>
<keyword evidence="4" id="KW-1185">Reference proteome</keyword>
<evidence type="ECO:0000313" key="3">
    <source>
        <dbReference type="EMBL" id="PST38052.1"/>
    </source>
</evidence>
<protein>
    <submittedName>
        <fullName evidence="3">Ferrous iron transport protein A</fullName>
    </submittedName>
</protein>
<dbReference type="AlphaFoldDB" id="A0A2T3FS04"/>
<evidence type="ECO:0000259" key="2">
    <source>
        <dbReference type="SMART" id="SM00899"/>
    </source>
</evidence>
<sequence length="69" mass="7578">MPISMATVGTAYTIKKISGNTEVRSHLKSMGFNEGTEVKVITQLDGDVIIHVKESRVAINKDQARHILV</sequence>
<organism evidence="3 4">
    <name type="scientific">Clostridium fessum</name>
    <dbReference type="NCBI Taxonomy" id="2126740"/>
    <lineage>
        <taxon>Bacteria</taxon>
        <taxon>Bacillati</taxon>
        <taxon>Bacillota</taxon>
        <taxon>Clostridia</taxon>
        <taxon>Eubacteriales</taxon>
        <taxon>Clostridiaceae</taxon>
        <taxon>Clostridium</taxon>
    </lineage>
</organism>
<dbReference type="Pfam" id="PF04023">
    <property type="entry name" value="FeoA"/>
    <property type="match status" value="1"/>
</dbReference>
<dbReference type="InterPro" id="IPR053184">
    <property type="entry name" value="FeoA-like"/>
</dbReference>
<keyword evidence="1" id="KW-0408">Iron</keyword>
<dbReference type="SUPFAM" id="SSF50037">
    <property type="entry name" value="C-terminal domain of transcriptional repressors"/>
    <property type="match status" value="1"/>
</dbReference>
<dbReference type="EMBL" id="PYLO01000002">
    <property type="protein sequence ID" value="PST38052.1"/>
    <property type="molecule type" value="Genomic_DNA"/>
</dbReference>
<dbReference type="Gene3D" id="2.30.30.90">
    <property type="match status" value="1"/>
</dbReference>
<comment type="caution">
    <text evidence="3">The sequence shown here is derived from an EMBL/GenBank/DDBJ whole genome shotgun (WGS) entry which is preliminary data.</text>
</comment>
<dbReference type="PANTHER" id="PTHR43151">
    <property type="entry name" value="FEOA FAMILY PROTEIN"/>
    <property type="match status" value="1"/>
</dbReference>
<evidence type="ECO:0000313" key="4">
    <source>
        <dbReference type="Proteomes" id="UP000241048"/>
    </source>
</evidence>
<gene>
    <name evidence="3" type="ORF">C7U56_06485</name>
</gene>
<dbReference type="SMART" id="SM00899">
    <property type="entry name" value="FeoA"/>
    <property type="match status" value="1"/>
</dbReference>
<dbReference type="Proteomes" id="UP000241048">
    <property type="component" value="Unassembled WGS sequence"/>
</dbReference>
<proteinExistence type="predicted"/>
<dbReference type="InterPro" id="IPR038157">
    <property type="entry name" value="FeoA_core_dom"/>
</dbReference>
<dbReference type="InterPro" id="IPR007167">
    <property type="entry name" value="Fe-transptr_FeoA-like"/>
</dbReference>
<reference evidence="3 4" key="1">
    <citation type="submission" date="2018-03" db="EMBL/GenBank/DDBJ databases">
        <title>Lachnoclostridium SNUG30386 gen.nov., sp.nov., isolated from human faeces.</title>
        <authorList>
            <person name="Seo B."/>
            <person name="Jeon K."/>
            <person name="Ko G."/>
        </authorList>
    </citation>
    <scope>NUCLEOTIDE SEQUENCE [LARGE SCALE GENOMIC DNA]</scope>
    <source>
        <strain evidence="3 4">SNUG30386</strain>
    </source>
</reference>
<feature type="domain" description="Ferrous iron transporter FeoA-like" evidence="2">
    <location>
        <begin position="1"/>
        <end position="69"/>
    </location>
</feature>
<accession>A0A2T3FS04</accession>
<dbReference type="GO" id="GO:0046914">
    <property type="term" value="F:transition metal ion binding"/>
    <property type="evidence" value="ECO:0007669"/>
    <property type="project" value="InterPro"/>
</dbReference>
<dbReference type="PANTHER" id="PTHR43151:SF1">
    <property type="entry name" value="SSR2333 PROTEIN"/>
    <property type="match status" value="1"/>
</dbReference>
<name>A0A2T3FS04_9CLOT</name>
<evidence type="ECO:0000256" key="1">
    <source>
        <dbReference type="ARBA" id="ARBA00023004"/>
    </source>
</evidence>